<organism evidence="1 2">
    <name type="scientific">Aquimarina intermedia</name>
    <dbReference type="NCBI Taxonomy" id="350814"/>
    <lineage>
        <taxon>Bacteria</taxon>
        <taxon>Pseudomonadati</taxon>
        <taxon>Bacteroidota</taxon>
        <taxon>Flavobacteriia</taxon>
        <taxon>Flavobacteriales</taxon>
        <taxon>Flavobacteriaceae</taxon>
        <taxon>Aquimarina</taxon>
    </lineage>
</organism>
<dbReference type="AlphaFoldDB" id="A0A5S5BZ35"/>
<comment type="caution">
    <text evidence="1">The sequence shown here is derived from an EMBL/GenBank/DDBJ whole genome shotgun (WGS) entry which is preliminary data.</text>
</comment>
<sequence>MRITYKFGDRSRKNLETCHEDLQKVLNLAISRSKVDFGISEGHRPVERQYRLYLKGASKIDGYKRKGKHNYFPSLAADIYIYHPDKTMRGKIDYDEVHLSYVSGVIDACAVELYECGKIKHLIRWGGNWDSDGIIKFDQSFQDMPHHEIIEP</sequence>
<evidence type="ECO:0000313" key="1">
    <source>
        <dbReference type="EMBL" id="TYP71476.1"/>
    </source>
</evidence>
<accession>A0A5S5BZ35</accession>
<evidence type="ECO:0000313" key="2">
    <source>
        <dbReference type="Proteomes" id="UP000324376"/>
    </source>
</evidence>
<dbReference type="SUPFAM" id="SSF55166">
    <property type="entry name" value="Hedgehog/DD-peptidase"/>
    <property type="match status" value="1"/>
</dbReference>
<dbReference type="InterPro" id="IPR009045">
    <property type="entry name" value="Zn_M74/Hedgehog-like"/>
</dbReference>
<proteinExistence type="predicted"/>
<gene>
    <name evidence="1" type="ORF">BD809_10958</name>
</gene>
<name>A0A5S5BZ35_9FLAO</name>
<keyword evidence="2" id="KW-1185">Reference proteome</keyword>
<dbReference type="Proteomes" id="UP000324376">
    <property type="component" value="Unassembled WGS sequence"/>
</dbReference>
<dbReference type="Gene3D" id="3.30.1380.10">
    <property type="match status" value="1"/>
</dbReference>
<protein>
    <submittedName>
        <fullName evidence="1">Peptidoglycan L-alanyl-D-glutamate endopeptidase CwlK</fullName>
    </submittedName>
</protein>
<reference evidence="1 2" key="1">
    <citation type="submission" date="2019-07" db="EMBL/GenBank/DDBJ databases">
        <title>Genomic Encyclopedia of Archaeal and Bacterial Type Strains, Phase II (KMG-II): from individual species to whole genera.</title>
        <authorList>
            <person name="Goeker M."/>
        </authorList>
    </citation>
    <scope>NUCLEOTIDE SEQUENCE [LARGE SCALE GENOMIC DNA]</scope>
    <source>
        <strain evidence="1 2">DSM 17527</strain>
    </source>
</reference>
<dbReference type="EMBL" id="VNHU01000009">
    <property type="protein sequence ID" value="TYP71476.1"/>
    <property type="molecule type" value="Genomic_DNA"/>
</dbReference>